<dbReference type="InterPro" id="IPR050887">
    <property type="entry name" value="Beta-mannosidase_GH2"/>
</dbReference>
<evidence type="ECO:0000259" key="11">
    <source>
        <dbReference type="Pfam" id="PF22666"/>
    </source>
</evidence>
<evidence type="ECO:0000259" key="9">
    <source>
        <dbReference type="Pfam" id="PF00703"/>
    </source>
</evidence>
<dbReference type="InterPro" id="IPR008979">
    <property type="entry name" value="Galactose-bd-like_sf"/>
</dbReference>
<evidence type="ECO:0000256" key="2">
    <source>
        <dbReference type="ARBA" id="ARBA00004740"/>
    </source>
</evidence>
<dbReference type="GO" id="GO:0004567">
    <property type="term" value="F:beta-mannosidase activity"/>
    <property type="evidence" value="ECO:0007669"/>
    <property type="project" value="UniProtKB-EC"/>
</dbReference>
<dbReference type="STRING" id="933084.A0A067P9H8"/>
<dbReference type="AlphaFoldDB" id="A0A067P9H8"/>
<sequence>MKVQEITLNRNWQWKQRDTSLSAVLDELNPPAGEQELINKWNDAHAFPSEIHIELMKVGQIPDPYVGFNEHKVQWVGDREWLYKSTFAFDRNNGDQHTELEFEGLDTFCDVYLNGKLILSTDNQFRSYAVTLNPATLQPSDNILLLHFKSAKQIAKTIESQFRRVRAGSINLGDPSRVYVRKAQYDWRWDWGPELMTCGPYRPIKLVTYSTRISSIYTRAHVSPSSPTSSSSLKVNLSLSGDISKAHTLRLVLRGESGGQDLKPIRSEDVRLTKGSIVGELRDVVSWEFKNGEVDLWWPVGYGGQTLYVLEILLLGDNEFLLDQQTKRIGFRDVQLIQEALKEPDQYGTGTTFLFQVNGVRIFIGGSNWVPADSFLTTITSERYRAWLTLLKEGNQNMVRIWGGGVYEPDVFYDTCDELGILVWQDFQFACGVYPAHDEFVANVRAEAEDNVKRLRHHPSLALLCGNNEDYQQVLQWGGITELPARKIYEEVLPEVVSRLTDPEIPYHRGSPYGGKEWDTADPTVGDVHQWNIWAGELPWQDYERKGGRFVSEFGIPSMPDMKTIKYWLDGDESQAWPQSKLMAQHCKAGGFERRFAVIMNENFRLTSDLETHAFNTQILQSEAVGFAYRIWRRDWRGQGKEYTAGVIVWQLNDCWPVTSWAIVDYFLRPKPAFYTVAREMRAITVGVARIVTKNRDNDRPKQFYEFGAFQSRSATIDVWGTNSRLSSRSVKLELNCVDINPGSNWSHKVTREVVLFPNQSTELLSIPCPCPPAPAPATKNEDSPATTSYSVVVSARLLDPKTGEVIARYADWPQPFRHVDFPQNPGLKITVEGESVRVSAEKPVKALVLSVDGDGGEVKWSDNALDIMPGDEQMVIAKGLQGRNIKIAHLGKEKAKAV</sequence>
<dbReference type="Pfam" id="PF17786">
    <property type="entry name" value="Mannosidase_ig"/>
    <property type="match status" value="1"/>
</dbReference>
<dbReference type="HOGENOM" id="CLU_005015_1_1_1"/>
<evidence type="ECO:0000256" key="8">
    <source>
        <dbReference type="ARBA" id="ARBA00041614"/>
    </source>
</evidence>
<dbReference type="InterPro" id="IPR041447">
    <property type="entry name" value="Mannosidase_ig"/>
</dbReference>
<feature type="domain" description="Glycoside hydrolase family 2 immunoglobulin-like beta-sandwich" evidence="9">
    <location>
        <begin position="211"/>
        <end position="332"/>
    </location>
</feature>
<dbReference type="InParanoid" id="A0A067P9H8"/>
<evidence type="ECO:0000256" key="3">
    <source>
        <dbReference type="ARBA" id="ARBA00012754"/>
    </source>
</evidence>
<dbReference type="SUPFAM" id="SSF49785">
    <property type="entry name" value="Galactose-binding domain-like"/>
    <property type="match status" value="1"/>
</dbReference>
<keyword evidence="4 12" id="KW-0378">Hydrolase</keyword>
<comment type="similarity">
    <text evidence="6">Belongs to the glycosyl hydrolase 2 family. Beta-mannosidase B subfamily.</text>
</comment>
<dbReference type="Gene3D" id="3.20.20.80">
    <property type="entry name" value="Glycosidases"/>
    <property type="match status" value="1"/>
</dbReference>
<dbReference type="InterPro" id="IPR054593">
    <property type="entry name" value="Beta-mannosidase-like_N2"/>
</dbReference>
<dbReference type="InterPro" id="IPR017853">
    <property type="entry name" value="GH"/>
</dbReference>
<evidence type="ECO:0000256" key="4">
    <source>
        <dbReference type="ARBA" id="ARBA00022801"/>
    </source>
</evidence>
<dbReference type="Gene3D" id="2.60.120.260">
    <property type="entry name" value="Galactose-binding domain-like"/>
    <property type="match status" value="1"/>
</dbReference>
<dbReference type="SUPFAM" id="SSF49303">
    <property type="entry name" value="beta-Galactosidase/glucuronidase domain"/>
    <property type="match status" value="2"/>
</dbReference>
<evidence type="ECO:0000313" key="12">
    <source>
        <dbReference type="EMBL" id="KDQ51573.1"/>
    </source>
</evidence>
<name>A0A067P9H8_9AGAM</name>
<dbReference type="PANTHER" id="PTHR43730:SF1">
    <property type="entry name" value="BETA-MANNOSIDASE"/>
    <property type="match status" value="1"/>
</dbReference>
<evidence type="ECO:0000313" key="13">
    <source>
        <dbReference type="Proteomes" id="UP000027265"/>
    </source>
</evidence>
<comment type="pathway">
    <text evidence="2">Glycan metabolism; N-glycan degradation.</text>
</comment>
<dbReference type="InterPro" id="IPR036156">
    <property type="entry name" value="Beta-gal/glucu_dom_sf"/>
</dbReference>
<dbReference type="EMBL" id="KL197747">
    <property type="protein sequence ID" value="KDQ51573.1"/>
    <property type="molecule type" value="Genomic_DNA"/>
</dbReference>
<gene>
    <name evidence="12" type="ORF">JAAARDRAFT_41032</name>
</gene>
<dbReference type="SUPFAM" id="SSF51445">
    <property type="entry name" value="(Trans)glycosidases"/>
    <property type="match status" value="1"/>
</dbReference>
<reference evidence="13" key="1">
    <citation type="journal article" date="2014" name="Proc. Natl. Acad. Sci. U.S.A.">
        <title>Extensive sampling of basidiomycete genomes demonstrates inadequacy of the white-rot/brown-rot paradigm for wood decay fungi.</title>
        <authorList>
            <person name="Riley R."/>
            <person name="Salamov A.A."/>
            <person name="Brown D.W."/>
            <person name="Nagy L.G."/>
            <person name="Floudas D."/>
            <person name="Held B.W."/>
            <person name="Levasseur A."/>
            <person name="Lombard V."/>
            <person name="Morin E."/>
            <person name="Otillar R."/>
            <person name="Lindquist E.A."/>
            <person name="Sun H."/>
            <person name="LaButti K.M."/>
            <person name="Schmutz J."/>
            <person name="Jabbour D."/>
            <person name="Luo H."/>
            <person name="Baker S.E."/>
            <person name="Pisabarro A.G."/>
            <person name="Walton J.D."/>
            <person name="Blanchette R.A."/>
            <person name="Henrissat B."/>
            <person name="Martin F."/>
            <person name="Cullen D."/>
            <person name="Hibbett D.S."/>
            <person name="Grigoriev I.V."/>
        </authorList>
    </citation>
    <scope>NUCLEOTIDE SEQUENCE [LARGE SCALE GENOMIC DNA]</scope>
    <source>
        <strain evidence="13">MUCL 33604</strain>
    </source>
</reference>
<evidence type="ECO:0000259" key="10">
    <source>
        <dbReference type="Pfam" id="PF17786"/>
    </source>
</evidence>
<feature type="domain" description="Mannosidase Ig/CBM-like" evidence="10">
    <location>
        <begin position="716"/>
        <end position="819"/>
    </location>
</feature>
<organism evidence="12 13">
    <name type="scientific">Jaapia argillacea MUCL 33604</name>
    <dbReference type="NCBI Taxonomy" id="933084"/>
    <lineage>
        <taxon>Eukaryota</taxon>
        <taxon>Fungi</taxon>
        <taxon>Dikarya</taxon>
        <taxon>Basidiomycota</taxon>
        <taxon>Agaricomycotina</taxon>
        <taxon>Agaricomycetes</taxon>
        <taxon>Agaricomycetidae</taxon>
        <taxon>Jaapiales</taxon>
        <taxon>Jaapiaceae</taxon>
        <taxon>Jaapia</taxon>
    </lineage>
</organism>
<dbReference type="Pfam" id="PF22666">
    <property type="entry name" value="Glyco_hydro_2_N2"/>
    <property type="match status" value="1"/>
</dbReference>
<evidence type="ECO:0000256" key="1">
    <source>
        <dbReference type="ARBA" id="ARBA00000829"/>
    </source>
</evidence>
<dbReference type="FunFam" id="3.20.20.80:FF:000050">
    <property type="entry name" value="Beta-mannosidase B"/>
    <property type="match status" value="1"/>
</dbReference>
<dbReference type="PANTHER" id="PTHR43730">
    <property type="entry name" value="BETA-MANNOSIDASE"/>
    <property type="match status" value="1"/>
</dbReference>
<dbReference type="GO" id="GO:0005975">
    <property type="term" value="P:carbohydrate metabolic process"/>
    <property type="evidence" value="ECO:0007669"/>
    <property type="project" value="InterPro"/>
</dbReference>
<dbReference type="Pfam" id="PF00703">
    <property type="entry name" value="Glyco_hydro_2"/>
    <property type="match status" value="1"/>
</dbReference>
<comment type="catalytic activity">
    <reaction evidence="1">
        <text>Hydrolysis of terminal, non-reducing beta-D-mannose residues in beta-D-mannosides.</text>
        <dbReference type="EC" id="3.2.1.25"/>
    </reaction>
</comment>
<proteinExistence type="inferred from homology"/>
<dbReference type="Proteomes" id="UP000027265">
    <property type="component" value="Unassembled WGS sequence"/>
</dbReference>
<feature type="domain" description="Beta-mannosidase-like galactose-binding" evidence="11">
    <location>
        <begin position="36"/>
        <end position="202"/>
    </location>
</feature>
<accession>A0A067P9H8</accession>
<dbReference type="InterPro" id="IPR006102">
    <property type="entry name" value="Ig-like_GH2"/>
</dbReference>
<dbReference type="EC" id="3.2.1.25" evidence="3"/>
<evidence type="ECO:0000256" key="7">
    <source>
        <dbReference type="ARBA" id="ARBA00041069"/>
    </source>
</evidence>
<protein>
    <recommendedName>
        <fullName evidence="7">Beta-mannosidase B</fullName>
        <ecNumber evidence="3">3.2.1.25</ecNumber>
    </recommendedName>
    <alternativeName>
        <fullName evidence="8">Mannanase B</fullName>
    </alternativeName>
</protein>
<keyword evidence="5" id="KW-0326">Glycosidase</keyword>
<evidence type="ECO:0000256" key="5">
    <source>
        <dbReference type="ARBA" id="ARBA00023295"/>
    </source>
</evidence>
<dbReference type="InterPro" id="IPR013783">
    <property type="entry name" value="Ig-like_fold"/>
</dbReference>
<dbReference type="OrthoDB" id="2866996at2759"/>
<dbReference type="GO" id="GO:0006516">
    <property type="term" value="P:glycoprotein catabolic process"/>
    <property type="evidence" value="ECO:0007669"/>
    <property type="project" value="TreeGrafter"/>
</dbReference>
<dbReference type="Gene3D" id="2.60.40.10">
    <property type="entry name" value="Immunoglobulins"/>
    <property type="match status" value="1"/>
</dbReference>
<keyword evidence="13" id="KW-1185">Reference proteome</keyword>
<evidence type="ECO:0000256" key="6">
    <source>
        <dbReference type="ARBA" id="ARBA00038429"/>
    </source>
</evidence>